<dbReference type="Gene3D" id="3.30.420.40">
    <property type="match status" value="1"/>
</dbReference>
<evidence type="ECO:0000259" key="1">
    <source>
        <dbReference type="Pfam" id="PF02541"/>
    </source>
</evidence>
<protein>
    <submittedName>
        <fullName evidence="2">Exopolyphosphatase</fullName>
    </submittedName>
</protein>
<name>A0A564ZLW1_9BACT</name>
<dbReference type="Gene3D" id="3.30.420.150">
    <property type="entry name" value="Exopolyphosphatase. Domain 2"/>
    <property type="match status" value="1"/>
</dbReference>
<dbReference type="Proteomes" id="UP000334340">
    <property type="component" value="Unassembled WGS sequence"/>
</dbReference>
<evidence type="ECO:0000313" key="3">
    <source>
        <dbReference type="Proteomes" id="UP000334340"/>
    </source>
</evidence>
<dbReference type="CDD" id="cd24054">
    <property type="entry name" value="ASKHA_NBD_AaPPX-GppA_MtPPX2-like"/>
    <property type="match status" value="1"/>
</dbReference>
<sequence length="312" mass="33614">MAVYAAIDIGTNTLRLIVAEAVSADHYTVLHEEQTIGRLGEGLLPSRLLQDTPMRRCLKVLKRFGETACRFKARHVAAVATSAVREASNREEFVAAALRESGLNIRVIDGNEEARLTLLGVRRGLRVGSRRVLVLDIGGGSTEFVLARGETIEAMVSTGLGVVKLTEAHLKSDPPTPDELEAIEQVVADRAGRLRTELPDLNGATLIATAGTPTTLAAMDLGLTVYSPARVNGHRLSMTRTRQLFQALVTRPLAERRECPSVEPGRADVMVAGTALLLTVMGVLAYDEFTASDSGLREGVLLDLIRQQAAQD</sequence>
<gene>
    <name evidence="2" type="ORF">MELA_02213</name>
</gene>
<dbReference type="EMBL" id="CABIKM010000035">
    <property type="protein sequence ID" value="VUZ85827.1"/>
    <property type="molecule type" value="Genomic_DNA"/>
</dbReference>
<dbReference type="Pfam" id="PF02541">
    <property type="entry name" value="Ppx-GppA"/>
    <property type="match status" value="1"/>
</dbReference>
<dbReference type="SUPFAM" id="SSF53067">
    <property type="entry name" value="Actin-like ATPase domain"/>
    <property type="match status" value="2"/>
</dbReference>
<dbReference type="AlphaFoldDB" id="A0A564ZLW1"/>
<feature type="domain" description="Ppx/GppA phosphatase N-terminal" evidence="1">
    <location>
        <begin position="22"/>
        <end position="305"/>
    </location>
</feature>
<dbReference type="PANTHER" id="PTHR30005">
    <property type="entry name" value="EXOPOLYPHOSPHATASE"/>
    <property type="match status" value="1"/>
</dbReference>
<proteinExistence type="predicted"/>
<reference evidence="2 3" key="1">
    <citation type="submission" date="2019-07" db="EMBL/GenBank/DDBJ databases">
        <authorList>
            <person name="Cremers G."/>
        </authorList>
    </citation>
    <scope>NUCLEOTIDE SEQUENCE [LARGE SCALE GENOMIC DNA]</scope>
</reference>
<accession>A0A564ZLW1</accession>
<dbReference type="InterPro" id="IPR050273">
    <property type="entry name" value="GppA/Ppx_hydrolase"/>
</dbReference>
<organism evidence="2 3">
    <name type="scientific">Candidatus Methylomirabilis lanthanidiphila</name>
    <dbReference type="NCBI Taxonomy" id="2211376"/>
    <lineage>
        <taxon>Bacteria</taxon>
        <taxon>Candidatus Methylomirabilota</taxon>
        <taxon>Candidatus Methylomirabilia</taxon>
        <taxon>Candidatus Methylomirabilales</taxon>
        <taxon>Candidatus Methylomirabilaceae</taxon>
        <taxon>Candidatus Methylomirabilis</taxon>
    </lineage>
</organism>
<keyword evidence="3" id="KW-1185">Reference proteome</keyword>
<dbReference type="InterPro" id="IPR043129">
    <property type="entry name" value="ATPase_NBD"/>
</dbReference>
<dbReference type="GO" id="GO:0016462">
    <property type="term" value="F:pyrophosphatase activity"/>
    <property type="evidence" value="ECO:0007669"/>
    <property type="project" value="TreeGrafter"/>
</dbReference>
<evidence type="ECO:0000313" key="2">
    <source>
        <dbReference type="EMBL" id="VUZ85827.1"/>
    </source>
</evidence>
<dbReference type="InterPro" id="IPR003695">
    <property type="entry name" value="Ppx_GppA_N"/>
</dbReference>
<dbReference type="PANTHER" id="PTHR30005:SF0">
    <property type="entry name" value="RETROGRADE REGULATION PROTEIN 2"/>
    <property type="match status" value="1"/>
</dbReference>